<dbReference type="GO" id="GO:0090730">
    <property type="term" value="C:Las1 complex"/>
    <property type="evidence" value="ECO:0007669"/>
    <property type="project" value="InterPro"/>
</dbReference>
<dbReference type="PANTHER" id="PTHR15002">
    <property type="entry name" value="RIBOSOMAL BIOGENESIS PROTEIN LAS1L"/>
    <property type="match status" value="1"/>
</dbReference>
<dbReference type="Pfam" id="PF04031">
    <property type="entry name" value="Las1"/>
    <property type="match status" value="1"/>
</dbReference>
<evidence type="ECO:0000313" key="3">
    <source>
        <dbReference type="Proteomes" id="UP000729402"/>
    </source>
</evidence>
<evidence type="ECO:0000256" key="1">
    <source>
        <dbReference type="SAM" id="MobiDB-lite"/>
    </source>
</evidence>
<accession>A0A8J5VNG3</accession>
<dbReference type="InterPro" id="IPR007174">
    <property type="entry name" value="Las1"/>
</dbReference>
<organism evidence="2 3">
    <name type="scientific">Zizania palustris</name>
    <name type="common">Northern wild rice</name>
    <dbReference type="NCBI Taxonomy" id="103762"/>
    <lineage>
        <taxon>Eukaryota</taxon>
        <taxon>Viridiplantae</taxon>
        <taxon>Streptophyta</taxon>
        <taxon>Embryophyta</taxon>
        <taxon>Tracheophyta</taxon>
        <taxon>Spermatophyta</taxon>
        <taxon>Magnoliopsida</taxon>
        <taxon>Liliopsida</taxon>
        <taxon>Poales</taxon>
        <taxon>Poaceae</taxon>
        <taxon>BOP clade</taxon>
        <taxon>Oryzoideae</taxon>
        <taxon>Oryzeae</taxon>
        <taxon>Zizaniinae</taxon>
        <taxon>Zizania</taxon>
    </lineage>
</organism>
<reference evidence="2" key="1">
    <citation type="journal article" date="2021" name="bioRxiv">
        <title>Whole Genome Assembly and Annotation of Northern Wild Rice, Zizania palustris L., Supports a Whole Genome Duplication in the Zizania Genus.</title>
        <authorList>
            <person name="Haas M."/>
            <person name="Kono T."/>
            <person name="Macchietto M."/>
            <person name="Millas R."/>
            <person name="McGilp L."/>
            <person name="Shao M."/>
            <person name="Duquette J."/>
            <person name="Hirsch C.N."/>
            <person name="Kimball J."/>
        </authorList>
    </citation>
    <scope>NUCLEOTIDE SEQUENCE</scope>
    <source>
        <tissue evidence="2">Fresh leaf tissue</tissue>
    </source>
</reference>
<proteinExistence type="predicted"/>
<keyword evidence="3" id="KW-1185">Reference proteome</keyword>
<dbReference type="Proteomes" id="UP000729402">
    <property type="component" value="Unassembled WGS sequence"/>
</dbReference>
<name>A0A8J5VNG3_ZIZPA</name>
<comment type="caution">
    <text evidence="2">The sequence shown here is derived from an EMBL/GenBank/DDBJ whole genome shotgun (WGS) entry which is preliminary data.</text>
</comment>
<feature type="region of interest" description="Disordered" evidence="1">
    <location>
        <begin position="1"/>
        <end position="23"/>
    </location>
</feature>
<dbReference type="GO" id="GO:0004519">
    <property type="term" value="F:endonuclease activity"/>
    <property type="evidence" value="ECO:0007669"/>
    <property type="project" value="InterPro"/>
</dbReference>
<dbReference type="GO" id="GO:0000470">
    <property type="term" value="P:maturation of LSU-rRNA"/>
    <property type="evidence" value="ECO:0007669"/>
    <property type="project" value="TreeGrafter"/>
</dbReference>
<protein>
    <recommendedName>
        <fullName evidence="4">Las1-like family protein</fullName>
    </recommendedName>
</protein>
<dbReference type="GO" id="GO:0000460">
    <property type="term" value="P:maturation of 5.8S rRNA"/>
    <property type="evidence" value="ECO:0007669"/>
    <property type="project" value="TreeGrafter"/>
</dbReference>
<reference evidence="2" key="2">
    <citation type="submission" date="2021-02" db="EMBL/GenBank/DDBJ databases">
        <authorList>
            <person name="Kimball J.A."/>
            <person name="Haas M.W."/>
            <person name="Macchietto M."/>
            <person name="Kono T."/>
            <person name="Duquette J."/>
            <person name="Shao M."/>
        </authorList>
    </citation>
    <scope>NUCLEOTIDE SEQUENCE</scope>
    <source>
        <tissue evidence="2">Fresh leaf tissue</tissue>
    </source>
</reference>
<sequence length="626" mass="70219">MEAAPEGTGRLYGGGGGRASDLSTGRKLVPWSSWAEWRLVRDGLFSARPVAALRRVTLTPTPHPPARKFLSKRGEVCESSACSQIAAWRSRGSLPVPVDVTAAFVEIRLRDPFFRNVMASEDALESEEMLAMLYSMAIMRLVNGFVENSHKKTGYSISELSEVVGIPRVLVDIRHESSHRSLPSLRLLRLAAIKAFDWLKCIYWDSQTNAVPDFQVELREKLHEINHFLKDKDLVKAKAGSKRKRSEKLISRSIKYVRRLYYTCPSDVVSVLLDFFQLNAPESSENSEVQQTDSLDVDQSSDICNQISNSDTKIIVAKLSKKEPRLLLAILKSVIEMIETLEGLENKGESNACLPAKIKNLCSHVLWLVTNIKELKDSGCIRLVHEKVLSSDRNAVPCFCLAKLLRKLLKLSIIGERCIIDATLLLIEMASNNVKEKLRKLPALSLGGLAKDSTIPKSTKEIESVDKATEKLEMFKSQLKRKDVCLAENGTRGSLNTIMSEKCNRWTTTKSWTPCPIGMVPCSFSSTSVLPTLDVIDHELKDDKLEQHVNFESDDDIERIGYYSHPEKQLDVESILEISRPSPECEISNMPELTFPLKGRLLVGGVWKVVSEEELLLIKSKMKILL</sequence>
<dbReference type="EMBL" id="JAAALK010000289">
    <property type="protein sequence ID" value="KAG8051319.1"/>
    <property type="molecule type" value="Genomic_DNA"/>
</dbReference>
<dbReference type="PANTHER" id="PTHR15002:SF0">
    <property type="entry name" value="RIBOSOMAL BIOGENESIS PROTEIN LAS1L"/>
    <property type="match status" value="1"/>
</dbReference>
<gene>
    <name evidence="2" type="ORF">GUJ93_ZPchr0009g1964</name>
</gene>
<dbReference type="OrthoDB" id="10263222at2759"/>
<evidence type="ECO:0008006" key="4">
    <source>
        <dbReference type="Google" id="ProtNLM"/>
    </source>
</evidence>
<dbReference type="AlphaFoldDB" id="A0A8J5VNG3"/>
<dbReference type="GO" id="GO:0030687">
    <property type="term" value="C:preribosome, large subunit precursor"/>
    <property type="evidence" value="ECO:0007669"/>
    <property type="project" value="TreeGrafter"/>
</dbReference>
<evidence type="ECO:0000313" key="2">
    <source>
        <dbReference type="EMBL" id="KAG8051319.1"/>
    </source>
</evidence>